<sequence>MTTKRVYAMPIMPPFINRMNSDFITNKQQKLVKGFIPIIHQRFRSFKLDIPKLYTISDEEFSSTVKFVIEQVYGTGELPPDYNQKIIFFQASSKTFNYNFINNTIYETLRCVCQKEITSFGQCENIKQISHNWCKICEISSKIEYIIYYLPHDKSIIDILCELFKELISSEQKQKIVQVVIHDFAKFEKEELHDMKEAFDFLCKVEIYSDDFHSKIESTVLSYFETVKSTIGQITLSEKLHSLSDTTNFLVHFSSFILKVDEIKRLTCELNNNYSNFIFEYLEKELPNLIEFHQIQEIKTFLKASNTVNNSFKFTELLNISFSKYAENLLKTNSNSGLFRILNDITNYLLDLCNALGKRTSDILIQSFRKIANKNSYQIASIVAFGIDNIIRNQLEFNISTIFFLFKLLESKDTFEAYHANLLMKRIRHNNGDILLPDLMLVDEIRSYCGDFYTKRFDLLINGADFSKRCFDSFCNEFDVPDVFNVFLLNSNLMSVFSTNLSDQSEVEKLPQVAKIISEQYFAFLRDNYPNRKFQWCLQLTEVELKCTINDNNSIPNPINDDKSDIYYHNELIVKCNAYCASFILSFNDKIAQTLQDIHEKTKLNEDEIETLCSMLISPKIGLIRKVDNQYYINYATKKNIIKIPTLTSISSSIDEEEHRNHILDNQIDCLIIKLLKNQRCIHKKDLFQNIVNEIGNQVTEERYTKRIENLKRKYFLSESEYETINYIP</sequence>
<evidence type="ECO:0000259" key="3">
    <source>
        <dbReference type="PROSITE" id="PS50069"/>
    </source>
</evidence>
<evidence type="ECO:0000256" key="1">
    <source>
        <dbReference type="PROSITE-ProRule" id="PRU00330"/>
    </source>
</evidence>
<dbReference type="SUPFAM" id="SSF75632">
    <property type="entry name" value="Cullin homology domain"/>
    <property type="match status" value="1"/>
</dbReference>
<dbReference type="Pfam" id="PF00888">
    <property type="entry name" value="Cullin"/>
    <property type="match status" value="1"/>
</dbReference>
<dbReference type="InterPro" id="IPR036317">
    <property type="entry name" value="Cullin_homology_sf"/>
</dbReference>
<dbReference type="Pfam" id="PF26557">
    <property type="entry name" value="Cullin_AB"/>
    <property type="match status" value="1"/>
</dbReference>
<dbReference type="SUPFAM" id="SSF46785">
    <property type="entry name" value="Winged helix' DNA-binding domain"/>
    <property type="match status" value="1"/>
</dbReference>
<evidence type="ECO:0000313" key="5">
    <source>
        <dbReference type="Proteomes" id="UP001470230"/>
    </source>
</evidence>
<dbReference type="EMBL" id="JAPFFF010000009">
    <property type="protein sequence ID" value="KAK8882348.1"/>
    <property type="molecule type" value="Genomic_DNA"/>
</dbReference>
<dbReference type="InterPro" id="IPR036390">
    <property type="entry name" value="WH_DNA-bd_sf"/>
</dbReference>
<gene>
    <name evidence="4" type="ORF">M9Y10_044990</name>
</gene>
<dbReference type="InterPro" id="IPR016158">
    <property type="entry name" value="Cullin_homology"/>
</dbReference>
<evidence type="ECO:0000256" key="2">
    <source>
        <dbReference type="RuleBase" id="RU003829"/>
    </source>
</evidence>
<keyword evidence="5" id="KW-1185">Reference proteome</keyword>
<protein>
    <recommendedName>
        <fullName evidence="3">Cullin family profile domain-containing protein</fullName>
    </recommendedName>
</protein>
<dbReference type="InterPro" id="IPR001373">
    <property type="entry name" value="Cullin_N"/>
</dbReference>
<reference evidence="4 5" key="1">
    <citation type="submission" date="2024-04" db="EMBL/GenBank/DDBJ databases">
        <title>Tritrichomonas musculus Genome.</title>
        <authorList>
            <person name="Alves-Ferreira E."/>
            <person name="Grigg M."/>
            <person name="Lorenzi H."/>
            <person name="Galac M."/>
        </authorList>
    </citation>
    <scope>NUCLEOTIDE SEQUENCE [LARGE SCALE GENOMIC DNA]</scope>
    <source>
        <strain evidence="4 5">EAF2021</strain>
    </source>
</reference>
<evidence type="ECO:0000313" key="4">
    <source>
        <dbReference type="EMBL" id="KAK8882348.1"/>
    </source>
</evidence>
<dbReference type="SMART" id="SM00182">
    <property type="entry name" value="CULLIN"/>
    <property type="match status" value="1"/>
</dbReference>
<dbReference type="Gene3D" id="1.20.1310.10">
    <property type="entry name" value="Cullin Repeats"/>
    <property type="match status" value="1"/>
</dbReference>
<comment type="similarity">
    <text evidence="1 2">Belongs to the cullin family.</text>
</comment>
<feature type="domain" description="Cullin family profile" evidence="3">
    <location>
        <begin position="359"/>
        <end position="617"/>
    </location>
</feature>
<name>A0ABR2JV68_9EUKA</name>
<dbReference type="PROSITE" id="PS50069">
    <property type="entry name" value="CULLIN_2"/>
    <property type="match status" value="1"/>
</dbReference>
<accession>A0ABR2JV68</accession>
<comment type="caution">
    <text evidence="4">The sequence shown here is derived from an EMBL/GenBank/DDBJ whole genome shotgun (WGS) entry which is preliminary data.</text>
</comment>
<dbReference type="Gene3D" id="3.30.230.130">
    <property type="entry name" value="Cullin, Chain C, Domain 2"/>
    <property type="match status" value="1"/>
</dbReference>
<proteinExistence type="inferred from homology"/>
<organism evidence="4 5">
    <name type="scientific">Tritrichomonas musculus</name>
    <dbReference type="NCBI Taxonomy" id="1915356"/>
    <lineage>
        <taxon>Eukaryota</taxon>
        <taxon>Metamonada</taxon>
        <taxon>Parabasalia</taxon>
        <taxon>Tritrichomonadida</taxon>
        <taxon>Tritrichomonadidae</taxon>
        <taxon>Tritrichomonas</taxon>
    </lineage>
</organism>
<dbReference type="InterPro" id="IPR059120">
    <property type="entry name" value="Cullin-like_AB"/>
</dbReference>
<dbReference type="Proteomes" id="UP001470230">
    <property type="component" value="Unassembled WGS sequence"/>
</dbReference>